<dbReference type="GO" id="GO:0006487">
    <property type="term" value="P:protein N-linked glycosylation"/>
    <property type="evidence" value="ECO:0007669"/>
    <property type="project" value="TreeGrafter"/>
</dbReference>
<evidence type="ECO:0000256" key="3">
    <source>
        <dbReference type="ARBA" id="ARBA00022679"/>
    </source>
</evidence>
<keyword evidence="4" id="KW-1133">Transmembrane helix</keyword>
<dbReference type="EMBL" id="PNEN01001779">
    <property type="protein sequence ID" value="PPJ50674.1"/>
    <property type="molecule type" value="Genomic_DNA"/>
</dbReference>
<proteinExistence type="inferred from homology"/>
<keyword evidence="3" id="KW-0808">Transferase</keyword>
<keyword evidence="4" id="KW-0812">Transmembrane</keyword>
<feature type="transmembrane region" description="Helical" evidence="4">
    <location>
        <begin position="21"/>
        <end position="38"/>
    </location>
</feature>
<evidence type="ECO:0000313" key="5">
    <source>
        <dbReference type="EMBL" id="PPJ50674.1"/>
    </source>
</evidence>
<organism evidence="5 6">
    <name type="scientific">Cercospora berteroae</name>
    <dbReference type="NCBI Taxonomy" id="357750"/>
    <lineage>
        <taxon>Eukaryota</taxon>
        <taxon>Fungi</taxon>
        <taxon>Dikarya</taxon>
        <taxon>Ascomycota</taxon>
        <taxon>Pezizomycotina</taxon>
        <taxon>Dothideomycetes</taxon>
        <taxon>Dothideomycetidae</taxon>
        <taxon>Mycosphaerellales</taxon>
        <taxon>Mycosphaerellaceae</taxon>
        <taxon>Cercospora</taxon>
    </lineage>
</organism>
<keyword evidence="4" id="KW-0472">Membrane</keyword>
<accession>A0A2S6BT72</accession>
<dbReference type="Proteomes" id="UP000237631">
    <property type="component" value="Unassembled WGS sequence"/>
</dbReference>
<evidence type="ECO:0000313" key="6">
    <source>
        <dbReference type="Proteomes" id="UP000237631"/>
    </source>
</evidence>
<dbReference type="OrthoDB" id="205108at2759"/>
<gene>
    <name evidence="5" type="ORF">CBER1_05255</name>
</gene>
<dbReference type="STRING" id="357750.A0A2S6BT72"/>
<dbReference type="InterPro" id="IPR029044">
    <property type="entry name" value="Nucleotide-diphossugar_trans"/>
</dbReference>
<dbReference type="Pfam" id="PF05637">
    <property type="entry name" value="Glyco_transf_34"/>
    <property type="match status" value="1"/>
</dbReference>
<protein>
    <recommendedName>
        <fullName evidence="7">Glycosyltransferase family 34 protein</fullName>
    </recommendedName>
</protein>
<dbReference type="GO" id="GO:0000139">
    <property type="term" value="C:Golgi membrane"/>
    <property type="evidence" value="ECO:0007669"/>
    <property type="project" value="TreeGrafter"/>
</dbReference>
<reference evidence="6" key="1">
    <citation type="journal article" date="2017" name="bioRxiv">
        <title>Conservation of a gene cluster reveals novel cercosporin biosynthetic mechanisms and extends production to the genus Colletotrichum.</title>
        <authorList>
            <person name="de Jonge R."/>
            <person name="Ebert M.K."/>
            <person name="Huitt-Roehl C.R."/>
            <person name="Pal P."/>
            <person name="Suttle J.C."/>
            <person name="Spanner R.E."/>
            <person name="Neubauer J.D."/>
            <person name="Jurick W.M.II."/>
            <person name="Stott K.A."/>
            <person name="Secor G.A."/>
            <person name="Thomma B.P.H.J."/>
            <person name="Van de Peer Y."/>
            <person name="Townsend C.A."/>
            <person name="Bolton M.D."/>
        </authorList>
    </citation>
    <scope>NUCLEOTIDE SEQUENCE [LARGE SCALE GENOMIC DNA]</scope>
    <source>
        <strain evidence="6">CBS538.71</strain>
    </source>
</reference>
<dbReference type="Gene3D" id="3.90.550.10">
    <property type="entry name" value="Spore Coat Polysaccharide Biosynthesis Protein SpsA, Chain A"/>
    <property type="match status" value="1"/>
</dbReference>
<comment type="caution">
    <text evidence="5">The sequence shown here is derived from an EMBL/GenBank/DDBJ whole genome shotgun (WGS) entry which is preliminary data.</text>
</comment>
<name>A0A2S6BT72_9PEZI</name>
<dbReference type="PANTHER" id="PTHR31306:SF5">
    <property type="entry name" value="ALPHA-1,6-MANNOSYLTRANSFERASE MNN10-RELATED"/>
    <property type="match status" value="1"/>
</dbReference>
<dbReference type="InterPro" id="IPR008630">
    <property type="entry name" value="Glyco_trans_34"/>
</dbReference>
<comment type="similarity">
    <text evidence="1">Belongs to the glycosyltransferase 34 family.</text>
</comment>
<dbReference type="AlphaFoldDB" id="A0A2S6BT72"/>
<sequence>MANLDRGDYGCRSRYINRGRIILLLAFILQGFFVYHLGVRSVEPEEEYEEPGFNFSPLGGAAPDNPMTCRSTTQKPSEVSKFVMGSMSDKETSYDWLVMANKNRYAAKQGYDIIWDLEKNHKYTKDWDRLTAMEKVIKGKLNGDNSYEWIWWSDYDSIITNSSVKLENIVEDALAEIEDASRRSQIDIIMTPDCWPMNSGSLLLRTTKWSLGWIEEMWKEKEVENEEGNKRSLQDCLRDMYANDLHNMKHKGTFVKQYKMNAFPTEIHCHEDDRPWQEGDFMIHMAGAWAHVHEKDPTGLLLRKRSAHAQRSAEYAIIKTTARDPYDLTNSSSEQKSTEISKQEALLGSYSQPREYPSNATPESPTALQHKIFIISPSPTSNMSDVHLYAYPRLKFLKPASAQL</sequence>
<evidence type="ECO:0000256" key="4">
    <source>
        <dbReference type="SAM" id="Phobius"/>
    </source>
</evidence>
<keyword evidence="6" id="KW-1185">Reference proteome</keyword>
<dbReference type="GO" id="GO:0016757">
    <property type="term" value="F:glycosyltransferase activity"/>
    <property type="evidence" value="ECO:0007669"/>
    <property type="project" value="UniProtKB-KW"/>
</dbReference>
<keyword evidence="2" id="KW-0328">Glycosyltransferase</keyword>
<evidence type="ECO:0000256" key="1">
    <source>
        <dbReference type="ARBA" id="ARBA00005664"/>
    </source>
</evidence>
<evidence type="ECO:0000256" key="2">
    <source>
        <dbReference type="ARBA" id="ARBA00022676"/>
    </source>
</evidence>
<dbReference type="PANTHER" id="PTHR31306">
    <property type="entry name" value="ALPHA-1,6-MANNOSYLTRANSFERASE MNN11-RELATED"/>
    <property type="match status" value="1"/>
</dbReference>
<evidence type="ECO:0008006" key="7">
    <source>
        <dbReference type="Google" id="ProtNLM"/>
    </source>
</evidence>